<dbReference type="Pfam" id="PF14693">
    <property type="entry name" value="Ribosomal_TL5_C"/>
    <property type="match status" value="1"/>
</dbReference>
<comment type="function">
    <text evidence="5">This is one of the proteins that binds to the 5S RNA in the ribosome where it forms part of the central protuberance.</text>
</comment>
<feature type="compositionally biased region" description="Acidic residues" evidence="6">
    <location>
        <begin position="182"/>
        <end position="198"/>
    </location>
</feature>
<keyword evidence="3 5" id="KW-0689">Ribosomal protein</keyword>
<dbReference type="GO" id="GO:0003735">
    <property type="term" value="F:structural constituent of ribosome"/>
    <property type="evidence" value="ECO:0007669"/>
    <property type="project" value="InterPro"/>
</dbReference>
<dbReference type="InterPro" id="IPR020056">
    <property type="entry name" value="Rbsml_bL25/Gln-tRNA_synth_N"/>
</dbReference>
<comment type="subunit">
    <text evidence="5">Part of the 50S ribosomal subunit; part of the 5S rRNA/L5/L18/L25 subcomplex. Contacts the 5S rRNA. Binds to the 5S rRNA independently of L5 and L18.</text>
</comment>
<dbReference type="InterPro" id="IPR037121">
    <property type="entry name" value="Ribosomal_bL25_C"/>
</dbReference>
<protein>
    <recommendedName>
        <fullName evidence="5">Large ribosomal subunit protein bL25</fullName>
    </recommendedName>
    <alternativeName>
        <fullName evidence="5">General stress protein CTC</fullName>
    </alternativeName>
</protein>
<feature type="region of interest" description="Disordered" evidence="6">
    <location>
        <begin position="182"/>
        <end position="235"/>
    </location>
</feature>
<accession>A0A0G1VGD6</accession>
<dbReference type="NCBIfam" id="TIGR00731">
    <property type="entry name" value="bL25_bact_ctc"/>
    <property type="match status" value="1"/>
</dbReference>
<dbReference type="InterPro" id="IPR020930">
    <property type="entry name" value="Ribosomal_uL5_bac-type"/>
</dbReference>
<organism evidence="9 10">
    <name type="scientific">candidate division CPR1 bacterium GW2011_GWC1_49_13</name>
    <dbReference type="NCBI Taxonomy" id="1618342"/>
    <lineage>
        <taxon>Bacteria</taxon>
        <taxon>candidate division CPR1</taxon>
    </lineage>
</organism>
<evidence type="ECO:0000259" key="7">
    <source>
        <dbReference type="Pfam" id="PF01386"/>
    </source>
</evidence>
<dbReference type="GO" id="GO:0022625">
    <property type="term" value="C:cytosolic large ribosomal subunit"/>
    <property type="evidence" value="ECO:0007669"/>
    <property type="project" value="TreeGrafter"/>
</dbReference>
<dbReference type="AlphaFoldDB" id="A0A0G1VGD6"/>
<evidence type="ECO:0000313" key="10">
    <source>
        <dbReference type="Proteomes" id="UP000034119"/>
    </source>
</evidence>
<dbReference type="InterPro" id="IPR001021">
    <property type="entry name" value="Ribosomal_bL25_long"/>
</dbReference>
<dbReference type="Proteomes" id="UP000034119">
    <property type="component" value="Unassembled WGS sequence"/>
</dbReference>
<dbReference type="STRING" id="1618342.UY40_C0016G0001"/>
<dbReference type="InterPro" id="IPR029751">
    <property type="entry name" value="Ribosomal_L25_dom"/>
</dbReference>
<evidence type="ECO:0000256" key="6">
    <source>
        <dbReference type="SAM" id="MobiDB-lite"/>
    </source>
</evidence>
<feature type="domain" description="Large ribosomal subunit protein bL25 beta" evidence="8">
    <location>
        <begin position="97"/>
        <end position="180"/>
    </location>
</feature>
<dbReference type="Gene3D" id="2.170.120.20">
    <property type="entry name" value="Ribosomal protein L25, beta domain"/>
    <property type="match status" value="1"/>
</dbReference>
<comment type="similarity">
    <text evidence="5">Belongs to the bacterial ribosomal protein bL25 family. CTC subfamily.</text>
</comment>
<dbReference type="SUPFAM" id="SSF50715">
    <property type="entry name" value="Ribosomal protein L25-like"/>
    <property type="match status" value="1"/>
</dbReference>
<keyword evidence="2 5" id="KW-0694">RNA-binding</keyword>
<evidence type="ECO:0000256" key="2">
    <source>
        <dbReference type="ARBA" id="ARBA00022884"/>
    </source>
</evidence>
<evidence type="ECO:0000256" key="3">
    <source>
        <dbReference type="ARBA" id="ARBA00022980"/>
    </source>
</evidence>
<keyword evidence="4 5" id="KW-0687">Ribonucleoprotein</keyword>
<dbReference type="CDD" id="cd00495">
    <property type="entry name" value="Ribosomal_L25_TL5_CTC"/>
    <property type="match status" value="1"/>
</dbReference>
<dbReference type="GO" id="GO:0006412">
    <property type="term" value="P:translation"/>
    <property type="evidence" value="ECO:0007669"/>
    <property type="project" value="UniProtKB-UniRule"/>
</dbReference>
<evidence type="ECO:0000256" key="1">
    <source>
        <dbReference type="ARBA" id="ARBA00022730"/>
    </source>
</evidence>
<dbReference type="PANTHER" id="PTHR33284:SF1">
    <property type="entry name" value="RIBOSOMAL PROTEIN L25_GLN-TRNA SYNTHETASE, ANTI-CODON-BINDING DOMAIN-CONTAINING PROTEIN"/>
    <property type="match status" value="1"/>
</dbReference>
<dbReference type="InterPro" id="IPR011035">
    <property type="entry name" value="Ribosomal_bL25/Gln-tRNA_synth"/>
</dbReference>
<dbReference type="EMBL" id="LCPW01000016">
    <property type="protein sequence ID" value="KKW05521.1"/>
    <property type="molecule type" value="Genomic_DNA"/>
</dbReference>
<evidence type="ECO:0000313" key="9">
    <source>
        <dbReference type="EMBL" id="KKW05521.1"/>
    </source>
</evidence>
<comment type="caution">
    <text evidence="9">The sequence shown here is derived from an EMBL/GenBank/DDBJ whole genome shotgun (WGS) entry which is preliminary data.</text>
</comment>
<proteinExistence type="inferred from homology"/>
<dbReference type="GO" id="GO:0008097">
    <property type="term" value="F:5S rRNA binding"/>
    <property type="evidence" value="ECO:0007669"/>
    <property type="project" value="InterPro"/>
</dbReference>
<evidence type="ECO:0000256" key="4">
    <source>
        <dbReference type="ARBA" id="ARBA00023274"/>
    </source>
</evidence>
<feature type="domain" description="Large ribosomal subunit protein bL25 L25" evidence="7">
    <location>
        <begin position="4"/>
        <end position="88"/>
    </location>
</feature>
<gene>
    <name evidence="5" type="primary">rplY</name>
    <name evidence="5" type="synonym">ctc</name>
    <name evidence="9" type="ORF">UY40_C0016G0001</name>
</gene>
<dbReference type="HAMAP" id="MF_01334">
    <property type="entry name" value="Ribosomal_bL25_CTC"/>
    <property type="match status" value="1"/>
</dbReference>
<evidence type="ECO:0000256" key="5">
    <source>
        <dbReference type="HAMAP-Rule" id="MF_01334"/>
    </source>
</evidence>
<keyword evidence="1 5" id="KW-0699">rRNA-binding</keyword>
<evidence type="ECO:0000259" key="8">
    <source>
        <dbReference type="Pfam" id="PF14693"/>
    </source>
</evidence>
<dbReference type="InterPro" id="IPR020057">
    <property type="entry name" value="Ribosomal_bL25_b-dom"/>
</dbReference>
<dbReference type="PANTHER" id="PTHR33284">
    <property type="entry name" value="RIBOSOMAL PROTEIN L25/GLN-TRNA SYNTHETASE, ANTI-CODON-BINDING DOMAIN-CONTAINING PROTEIN"/>
    <property type="match status" value="1"/>
</dbReference>
<name>A0A0G1VGD6_9BACT</name>
<dbReference type="Pfam" id="PF01386">
    <property type="entry name" value="Ribosomal_L25p"/>
    <property type="match status" value="1"/>
</dbReference>
<sequence length="235" mass="25811">MVKLEAKIRKTLGKKVKNLRRSGVLPAVVFGGKDPSQPIELSQIKFENVYREAGEATIIDLDVNGKNQDVLISDVQVDPLGKIVHADLKRVAAGELITATVPLEVIGESPIVKSGEAILLTVLDEVEVECYPRDLPSVIKVDVSDLTEIDQGVEIKDLPIDHEKVKIQGHELEELVVKTDYPQEEEVEEEVPVSEEEAIAGVEALEEKKLEEGTEGAEGAVPTPEEKPQEKEEKK</sequence>
<reference evidence="9 10" key="1">
    <citation type="journal article" date="2015" name="Nature">
        <title>rRNA introns, odd ribosomes, and small enigmatic genomes across a large radiation of phyla.</title>
        <authorList>
            <person name="Brown C.T."/>
            <person name="Hug L.A."/>
            <person name="Thomas B.C."/>
            <person name="Sharon I."/>
            <person name="Castelle C.J."/>
            <person name="Singh A."/>
            <person name="Wilkins M.J."/>
            <person name="Williams K.H."/>
            <person name="Banfield J.F."/>
        </authorList>
    </citation>
    <scope>NUCLEOTIDE SEQUENCE [LARGE SCALE GENOMIC DNA]</scope>
</reference>
<dbReference type="Gene3D" id="2.40.240.10">
    <property type="entry name" value="Ribosomal Protein L25, Chain P"/>
    <property type="match status" value="1"/>
</dbReference>
<feature type="compositionally biased region" description="Basic and acidic residues" evidence="6">
    <location>
        <begin position="224"/>
        <end position="235"/>
    </location>
</feature>